<proteinExistence type="predicted"/>
<gene>
    <name evidence="1" type="ORF">DBRI00130_LOCUS26810</name>
</gene>
<dbReference type="AlphaFoldDB" id="A0A7S4S1Q4"/>
<reference evidence="1" key="1">
    <citation type="submission" date="2021-01" db="EMBL/GenBank/DDBJ databases">
        <authorList>
            <person name="Corre E."/>
            <person name="Pelletier E."/>
            <person name="Niang G."/>
            <person name="Scheremetjew M."/>
            <person name="Finn R."/>
            <person name="Kale V."/>
            <person name="Holt S."/>
            <person name="Cochrane G."/>
            <person name="Meng A."/>
            <person name="Brown T."/>
            <person name="Cohen L."/>
        </authorList>
    </citation>
    <scope>NUCLEOTIDE SEQUENCE</scope>
    <source>
        <strain evidence="1">GSO104</strain>
    </source>
</reference>
<name>A0A7S4S1Q4_9STRA</name>
<evidence type="ECO:0000313" key="1">
    <source>
        <dbReference type="EMBL" id="CAE4629878.1"/>
    </source>
</evidence>
<accession>A0A7S4S1Q4</accession>
<organism evidence="1">
    <name type="scientific">Ditylum brightwellii</name>
    <dbReference type="NCBI Taxonomy" id="49249"/>
    <lineage>
        <taxon>Eukaryota</taxon>
        <taxon>Sar</taxon>
        <taxon>Stramenopiles</taxon>
        <taxon>Ochrophyta</taxon>
        <taxon>Bacillariophyta</taxon>
        <taxon>Mediophyceae</taxon>
        <taxon>Lithodesmiophycidae</taxon>
        <taxon>Lithodesmiales</taxon>
        <taxon>Lithodesmiaceae</taxon>
        <taxon>Ditylum</taxon>
    </lineage>
</organism>
<dbReference type="EMBL" id="HBNS01034257">
    <property type="protein sequence ID" value="CAE4629878.1"/>
    <property type="molecule type" value="Transcribed_RNA"/>
</dbReference>
<protein>
    <submittedName>
        <fullName evidence="1">Uncharacterized protein</fullName>
    </submittedName>
</protein>
<sequence length="104" mass="12573">MYCMFLEIMDIKLMQSTIAHISLFHHYRYFIKYCATSKTRQHPHRDAKQFRPWHNWKRHFYETWWRPAQRQILAEPGQGCRDTPGVHSLIAVTISVVEFLSTLH</sequence>